<evidence type="ECO:0000256" key="7">
    <source>
        <dbReference type="ARBA" id="ARBA00022741"/>
    </source>
</evidence>
<dbReference type="GO" id="GO:0005524">
    <property type="term" value="F:ATP binding"/>
    <property type="evidence" value="ECO:0007669"/>
    <property type="project" value="UniProtKB-KW"/>
</dbReference>
<evidence type="ECO:0000256" key="5">
    <source>
        <dbReference type="ARBA" id="ARBA00016981"/>
    </source>
</evidence>
<evidence type="ECO:0000256" key="14">
    <source>
        <dbReference type="ARBA" id="ARBA00029602"/>
    </source>
</evidence>
<reference evidence="21" key="2">
    <citation type="submission" date="2022-08" db="UniProtKB">
        <authorList>
            <consortium name="EnsemblMetazoa"/>
        </authorList>
    </citation>
    <scope>IDENTIFICATION</scope>
    <source>
        <strain evidence="21">STECLA/ALBI9_A</strain>
    </source>
</reference>
<dbReference type="STRING" id="7167.A0A182FV10"/>
<comment type="similarity">
    <text evidence="3">Belongs to the universal ribosomal protein uL30 family.</text>
</comment>
<evidence type="ECO:0000256" key="15">
    <source>
        <dbReference type="ARBA" id="ARBA00035281"/>
    </source>
</evidence>
<dbReference type="CDD" id="cd03341">
    <property type="entry name" value="TCP1_theta"/>
    <property type="match status" value="1"/>
</dbReference>
<dbReference type="InterPro" id="IPR027413">
    <property type="entry name" value="GROEL-like_equatorial_sf"/>
</dbReference>
<dbReference type="SUPFAM" id="SSF52029">
    <property type="entry name" value="GroEL apical domain-like"/>
    <property type="match status" value="1"/>
</dbReference>
<dbReference type="InterPro" id="IPR036919">
    <property type="entry name" value="Ribo_uL30_ferredoxin-like_sf"/>
</dbReference>
<keyword evidence="22" id="KW-1185">Reference proteome</keyword>
<dbReference type="VEuPathDB" id="VectorBase:AALB20_033689"/>
<dbReference type="PRINTS" id="PR00304">
    <property type="entry name" value="TCOMPLEXTCP1"/>
</dbReference>
<evidence type="ECO:0000256" key="6">
    <source>
        <dbReference type="ARBA" id="ARBA00022490"/>
    </source>
</evidence>
<proteinExistence type="inferred from homology"/>
<dbReference type="NCBIfam" id="TIGR02346">
    <property type="entry name" value="chap_CCT_theta"/>
    <property type="match status" value="1"/>
</dbReference>
<keyword evidence="6" id="KW-0963">Cytoplasm</keyword>
<evidence type="ECO:0000256" key="19">
    <source>
        <dbReference type="RuleBase" id="RU004187"/>
    </source>
</evidence>
<dbReference type="InterPro" id="IPR012721">
    <property type="entry name" value="Chap_CCT_theta"/>
</dbReference>
<dbReference type="SUPFAM" id="SSF55129">
    <property type="entry name" value="Ribosomal protein L30p/L7e"/>
    <property type="match status" value="1"/>
</dbReference>
<evidence type="ECO:0000256" key="16">
    <source>
        <dbReference type="ARBA" id="ARBA00035356"/>
    </source>
</evidence>
<evidence type="ECO:0000256" key="17">
    <source>
        <dbReference type="ARBA" id="ARBA00058723"/>
    </source>
</evidence>
<name>A0A182FV10_ANOAL</name>
<dbReference type="Gene3D" id="1.10.560.10">
    <property type="entry name" value="GroEL-like equatorial domain"/>
    <property type="match status" value="1"/>
</dbReference>
<dbReference type="VEuPathDB" id="VectorBase:AALB20_029113"/>
<evidence type="ECO:0000256" key="3">
    <source>
        <dbReference type="ARBA" id="ARBA00007594"/>
    </source>
</evidence>
<dbReference type="Proteomes" id="UP000069272">
    <property type="component" value="Chromosome 3R"/>
</dbReference>
<dbReference type="InterPro" id="IPR027409">
    <property type="entry name" value="GroEL-like_apical_dom_sf"/>
</dbReference>
<dbReference type="AlphaFoldDB" id="A0A182FV10"/>
<evidence type="ECO:0000259" key="20">
    <source>
        <dbReference type="Pfam" id="PF00327"/>
    </source>
</evidence>
<evidence type="ECO:0000256" key="11">
    <source>
        <dbReference type="ARBA" id="ARBA00023128"/>
    </source>
</evidence>
<dbReference type="GO" id="GO:0005840">
    <property type="term" value="C:ribosome"/>
    <property type="evidence" value="ECO:0007669"/>
    <property type="project" value="UniProtKB-KW"/>
</dbReference>
<keyword evidence="7 19" id="KW-0547">Nucleotide-binding</keyword>
<dbReference type="VEuPathDB" id="VectorBase:AALB017719"/>
<evidence type="ECO:0000256" key="12">
    <source>
        <dbReference type="ARBA" id="ARBA00023186"/>
    </source>
</evidence>
<evidence type="ECO:0000256" key="9">
    <source>
        <dbReference type="ARBA" id="ARBA00022946"/>
    </source>
</evidence>
<organism evidence="21 22">
    <name type="scientific">Anopheles albimanus</name>
    <name type="common">New world malaria mosquito</name>
    <dbReference type="NCBI Taxonomy" id="7167"/>
    <lineage>
        <taxon>Eukaryota</taxon>
        <taxon>Metazoa</taxon>
        <taxon>Ecdysozoa</taxon>
        <taxon>Arthropoda</taxon>
        <taxon>Hexapoda</taxon>
        <taxon>Insecta</taxon>
        <taxon>Pterygota</taxon>
        <taxon>Neoptera</taxon>
        <taxon>Endopterygota</taxon>
        <taxon>Diptera</taxon>
        <taxon>Nematocera</taxon>
        <taxon>Culicoidea</taxon>
        <taxon>Culicidae</taxon>
        <taxon>Anophelinae</taxon>
        <taxon>Anopheles</taxon>
    </lineage>
</organism>
<keyword evidence="12 19" id="KW-0143">Chaperone</keyword>
<dbReference type="SUPFAM" id="SSF54849">
    <property type="entry name" value="GroEL-intermediate domain like"/>
    <property type="match status" value="1"/>
</dbReference>
<dbReference type="GO" id="GO:0016887">
    <property type="term" value="F:ATP hydrolysis activity"/>
    <property type="evidence" value="ECO:0007669"/>
    <property type="project" value="InterPro"/>
</dbReference>
<dbReference type="PROSITE" id="PS00750">
    <property type="entry name" value="TCP1_1"/>
    <property type="match status" value="1"/>
</dbReference>
<dbReference type="InterPro" id="IPR002423">
    <property type="entry name" value="Cpn60/GroEL/TCP-1"/>
</dbReference>
<keyword evidence="13" id="KW-0687">Ribonucleoprotein</keyword>
<keyword evidence="11" id="KW-0496">Mitochondrion</keyword>
<dbReference type="PANTHER" id="PTHR11353">
    <property type="entry name" value="CHAPERONIN"/>
    <property type="match status" value="1"/>
</dbReference>
<sequence>MFKVFQSPAVATLGQQFVRNYGKHNKKFLYKDGILKDQIYYYPRDTDRQILAPATETPPKLFSVRRLKPIKGLPYWEKRILRGLGLYEKNGVAVVKNIPENNARLWKVKHLVEILPITFKHGEPGEADVERTYLKENGECVVIRKLEEVDASQAKLDAAEQIRTDRLRMDGETLRKDSRLKWLNPCTRKDKNLFTKMALHVPKAPGFASMLKEGARAYSGLEEAVYRNINACKEFARSVRSAYGPNGMNKMIINHIEKQFVTSDAGTIMRELDVEHPAAKLMIEASQMQEAEAGDGTNFVVIFCGALLELAEELLRLGVTSSDITEGYEKALAKALEILPTLSCHEIKDYRSLIPVRNAIRAAVMSKQLGNEDFLADLIAKACISIMPEQTTFNVDNIRVCKILGSGLHMSEVVPGMVFKRFVEGEVSSATKAKIALYSCPVDIIQTETKGTVLIKSAEELKTFSQGEENMLEQQIKAIVDTGVNVIVSGGKFGDMALHYMNKYGIMAVRLNSKFDLRRLSKAVNGTVLPRLTPPSTEELGYCDNVYVHELGDTSVTIFKSEAAESRIATIVIRGSTDNYMDDIERVIDDGVNTFKGLTRDGRFLAGGGAVEIELAQQLAEYADTLPGLEQYAVRKFAAALEYFPKALAENSGVNATEIVNQLYLAHKQGKRTEGFDIESELPATIDVTTKNIFDLYTAKFWALKYAVGAACTILKVDEIIMAKRAGGPKPRAGGPGSDDES</sequence>
<dbReference type="FunFam" id="3.30.1390.20:FF:000005">
    <property type="entry name" value="39S ribosomal protein L30, mitochondrial"/>
    <property type="match status" value="1"/>
</dbReference>
<evidence type="ECO:0000313" key="22">
    <source>
        <dbReference type="Proteomes" id="UP000069272"/>
    </source>
</evidence>
<dbReference type="InterPro" id="IPR002194">
    <property type="entry name" value="Chaperonin_TCP-1_CS"/>
</dbReference>
<evidence type="ECO:0000256" key="8">
    <source>
        <dbReference type="ARBA" id="ARBA00022840"/>
    </source>
</evidence>
<evidence type="ECO:0000256" key="18">
    <source>
        <dbReference type="ARBA" id="ARBA00064252"/>
    </source>
</evidence>
<dbReference type="Gene3D" id="3.50.7.10">
    <property type="entry name" value="GroEL"/>
    <property type="match status" value="1"/>
</dbReference>
<keyword evidence="8 19" id="KW-0067">ATP-binding</keyword>
<dbReference type="FunFam" id="3.50.7.10:FF:000008">
    <property type="entry name" value="T-complex protein 1 subunit theta"/>
    <property type="match status" value="1"/>
</dbReference>
<evidence type="ECO:0000256" key="13">
    <source>
        <dbReference type="ARBA" id="ARBA00023274"/>
    </source>
</evidence>
<evidence type="ECO:0000256" key="2">
    <source>
        <dbReference type="ARBA" id="ARBA00004496"/>
    </source>
</evidence>
<reference evidence="21 22" key="1">
    <citation type="journal article" date="2017" name="G3 (Bethesda)">
        <title>The Physical Genome Mapping of Anopheles albimanus Corrected Scaffold Misassemblies and Identified Interarm Rearrangements in Genus Anopheles.</title>
        <authorList>
            <person name="Artemov G.N."/>
            <person name="Peery A.N."/>
            <person name="Jiang X."/>
            <person name="Tu Z."/>
            <person name="Stegniy V.N."/>
            <person name="Sharakhova M.V."/>
            <person name="Sharakhov I.V."/>
        </authorList>
    </citation>
    <scope>NUCLEOTIDE SEQUENCE [LARGE SCALE GENOMIC DNA]</scope>
    <source>
        <strain evidence="21 22">ALBI9_A</strain>
    </source>
</reference>
<evidence type="ECO:0000256" key="4">
    <source>
        <dbReference type="ARBA" id="ARBA00008020"/>
    </source>
</evidence>
<comment type="subunit">
    <text evidence="18">Heterooligomeric complex.</text>
</comment>
<dbReference type="InterPro" id="IPR016082">
    <property type="entry name" value="Ribosomal_uL30_ferredoxin-like"/>
</dbReference>
<dbReference type="PROSITE" id="PS00995">
    <property type="entry name" value="TCP1_3"/>
    <property type="match status" value="1"/>
</dbReference>
<dbReference type="Pfam" id="PF00327">
    <property type="entry name" value="Ribosomal_L30"/>
    <property type="match status" value="1"/>
</dbReference>
<dbReference type="GO" id="GO:0140662">
    <property type="term" value="F:ATP-dependent protein folding chaperone"/>
    <property type="evidence" value="ECO:0007669"/>
    <property type="project" value="InterPro"/>
</dbReference>
<accession>A0A182FV10</accession>
<dbReference type="SUPFAM" id="SSF48592">
    <property type="entry name" value="GroEL equatorial domain-like"/>
    <property type="match status" value="1"/>
</dbReference>
<comment type="function">
    <text evidence="17">Molecular chaperone; assists the folding of proteins upon ATP hydrolysis. Known to play a role, in vitro, in the folding of actin and tubulin. Required for correct subcellular localization of pgl-1.</text>
</comment>
<comment type="subcellular location">
    <subcellularLocation>
        <location evidence="2">Cytoplasm</location>
    </subcellularLocation>
    <subcellularLocation>
        <location evidence="1">Mitochondrion</location>
    </subcellularLocation>
</comment>
<dbReference type="InterPro" id="IPR017998">
    <property type="entry name" value="Chaperone_TCP-1"/>
</dbReference>
<dbReference type="GO" id="GO:0005743">
    <property type="term" value="C:mitochondrial inner membrane"/>
    <property type="evidence" value="ECO:0007669"/>
    <property type="project" value="UniProtKB-ARBA"/>
</dbReference>
<dbReference type="EnsemblMetazoa" id="AALB010395-RA">
    <property type="protein sequence ID" value="AALB010395-PA"/>
    <property type="gene ID" value="AALB010395"/>
</dbReference>
<evidence type="ECO:0000313" key="21">
    <source>
        <dbReference type="EnsemblMetazoa" id="AALB010395-PA"/>
    </source>
</evidence>
<comment type="similarity">
    <text evidence="4 19">Belongs to the TCP-1 chaperonin family.</text>
</comment>
<dbReference type="Gene3D" id="3.30.260.10">
    <property type="entry name" value="TCP-1-like chaperonin intermediate domain"/>
    <property type="match status" value="1"/>
</dbReference>
<dbReference type="GO" id="GO:0051082">
    <property type="term" value="F:unfolded protein binding"/>
    <property type="evidence" value="ECO:0007669"/>
    <property type="project" value="InterPro"/>
</dbReference>
<evidence type="ECO:0000256" key="1">
    <source>
        <dbReference type="ARBA" id="ARBA00004173"/>
    </source>
</evidence>
<dbReference type="Pfam" id="PF00118">
    <property type="entry name" value="Cpn60_TCP1"/>
    <property type="match status" value="1"/>
</dbReference>
<protein>
    <recommendedName>
        <fullName evidence="15">Large ribosomal subunit protein uL30m</fullName>
    </recommendedName>
    <alternativeName>
        <fullName evidence="16">39S ribosomal protein L30, mitochondrial</fullName>
    </alternativeName>
    <alternativeName>
        <fullName evidence="14">CCT-theta</fullName>
    </alternativeName>
    <alternativeName>
        <fullName evidence="5">T-complex protein 1 subunit theta</fullName>
    </alternativeName>
</protein>
<dbReference type="InterPro" id="IPR027410">
    <property type="entry name" value="TCP-1-like_intermed_sf"/>
</dbReference>
<dbReference type="Gene3D" id="3.30.1390.20">
    <property type="entry name" value="Ribosomal protein L30, ferredoxin-like fold domain"/>
    <property type="match status" value="1"/>
</dbReference>
<dbReference type="CDD" id="cd00355">
    <property type="entry name" value="Ribosomal_L30_like"/>
    <property type="match status" value="1"/>
</dbReference>
<dbReference type="SMR" id="A0A182FV10"/>
<feature type="domain" description="Large ribosomal subunit protein uL30-like ferredoxin-like fold" evidence="20">
    <location>
        <begin position="64"/>
        <end position="112"/>
    </location>
</feature>
<dbReference type="GO" id="GO:1990904">
    <property type="term" value="C:ribonucleoprotein complex"/>
    <property type="evidence" value="ECO:0007669"/>
    <property type="project" value="UniProtKB-KW"/>
</dbReference>
<keyword evidence="9" id="KW-0809">Transit peptide</keyword>
<keyword evidence="10" id="KW-0689">Ribosomal protein</keyword>
<dbReference type="VEuPathDB" id="VectorBase:AALB017720"/>
<evidence type="ECO:0000256" key="10">
    <source>
        <dbReference type="ARBA" id="ARBA00022980"/>
    </source>
</evidence>